<keyword evidence="2" id="KW-0472">Membrane</keyword>
<name>A0AAE0JEN2_9PEZI</name>
<dbReference type="AlphaFoldDB" id="A0AAE0JEN2"/>
<feature type="transmembrane region" description="Helical" evidence="2">
    <location>
        <begin position="53"/>
        <end position="74"/>
    </location>
</feature>
<reference evidence="3" key="2">
    <citation type="submission" date="2023-06" db="EMBL/GenBank/DDBJ databases">
        <authorList>
            <consortium name="Lawrence Berkeley National Laboratory"/>
            <person name="Haridas S."/>
            <person name="Hensen N."/>
            <person name="Bonometti L."/>
            <person name="Westerberg I."/>
            <person name="Brannstrom I.O."/>
            <person name="Guillou S."/>
            <person name="Cros-Aarteil S."/>
            <person name="Calhoun S."/>
            <person name="Kuo A."/>
            <person name="Mondo S."/>
            <person name="Pangilinan J."/>
            <person name="Riley R."/>
            <person name="Labutti K."/>
            <person name="Andreopoulos B."/>
            <person name="Lipzen A."/>
            <person name="Chen C."/>
            <person name="Yanf M."/>
            <person name="Daum C."/>
            <person name="Ng V."/>
            <person name="Clum A."/>
            <person name="Steindorff A."/>
            <person name="Ohm R."/>
            <person name="Martin F."/>
            <person name="Silar P."/>
            <person name="Natvig D."/>
            <person name="Lalanne C."/>
            <person name="Gautier V."/>
            <person name="Ament-Velasquez S.L."/>
            <person name="Kruys A."/>
            <person name="Hutchinson M.I."/>
            <person name="Powell A.J."/>
            <person name="Barry K."/>
            <person name="Miller A.N."/>
            <person name="Grigoriev I.V."/>
            <person name="Debuchy R."/>
            <person name="Gladieux P."/>
            <person name="Thoren M.H."/>
            <person name="Johannesson H."/>
        </authorList>
    </citation>
    <scope>NUCLEOTIDE SEQUENCE</scope>
    <source>
        <strain evidence="3">CBS 560.94</strain>
    </source>
</reference>
<evidence type="ECO:0000256" key="1">
    <source>
        <dbReference type="SAM" id="MobiDB-lite"/>
    </source>
</evidence>
<feature type="region of interest" description="Disordered" evidence="1">
    <location>
        <begin position="1"/>
        <end position="42"/>
    </location>
</feature>
<sequence>MVRIRIPRGSRGRTSFTTSHNLDTPVSPSIPQETPRFRDRRRQEGDGIARELYISYVQFWMILVGLVVGSVFWLESIKWR</sequence>
<protein>
    <submittedName>
        <fullName evidence="3">Uncharacterized protein</fullName>
    </submittedName>
</protein>
<proteinExistence type="predicted"/>
<evidence type="ECO:0000313" key="4">
    <source>
        <dbReference type="Proteomes" id="UP001278500"/>
    </source>
</evidence>
<reference evidence="3" key="1">
    <citation type="journal article" date="2023" name="Mol. Phylogenet. Evol.">
        <title>Genome-scale phylogeny and comparative genomics of the fungal order Sordariales.</title>
        <authorList>
            <person name="Hensen N."/>
            <person name="Bonometti L."/>
            <person name="Westerberg I."/>
            <person name="Brannstrom I.O."/>
            <person name="Guillou S."/>
            <person name="Cros-Aarteil S."/>
            <person name="Calhoun S."/>
            <person name="Haridas S."/>
            <person name="Kuo A."/>
            <person name="Mondo S."/>
            <person name="Pangilinan J."/>
            <person name="Riley R."/>
            <person name="LaButti K."/>
            <person name="Andreopoulos B."/>
            <person name="Lipzen A."/>
            <person name="Chen C."/>
            <person name="Yan M."/>
            <person name="Daum C."/>
            <person name="Ng V."/>
            <person name="Clum A."/>
            <person name="Steindorff A."/>
            <person name="Ohm R.A."/>
            <person name="Martin F."/>
            <person name="Silar P."/>
            <person name="Natvig D.O."/>
            <person name="Lalanne C."/>
            <person name="Gautier V."/>
            <person name="Ament-Velasquez S.L."/>
            <person name="Kruys A."/>
            <person name="Hutchinson M.I."/>
            <person name="Powell A.J."/>
            <person name="Barry K."/>
            <person name="Miller A.N."/>
            <person name="Grigoriev I.V."/>
            <person name="Debuchy R."/>
            <person name="Gladieux P."/>
            <person name="Hiltunen Thoren M."/>
            <person name="Johannesson H."/>
        </authorList>
    </citation>
    <scope>NUCLEOTIDE SEQUENCE</scope>
    <source>
        <strain evidence="3">CBS 560.94</strain>
    </source>
</reference>
<feature type="compositionally biased region" description="Polar residues" evidence="1">
    <location>
        <begin position="12"/>
        <end position="32"/>
    </location>
</feature>
<dbReference type="EMBL" id="JAUEPP010000004">
    <property type="protein sequence ID" value="KAK3344922.1"/>
    <property type="molecule type" value="Genomic_DNA"/>
</dbReference>
<keyword evidence="4" id="KW-1185">Reference proteome</keyword>
<evidence type="ECO:0000256" key="2">
    <source>
        <dbReference type="SAM" id="Phobius"/>
    </source>
</evidence>
<organism evidence="3 4">
    <name type="scientific">Neurospora tetraspora</name>
    <dbReference type="NCBI Taxonomy" id="94610"/>
    <lineage>
        <taxon>Eukaryota</taxon>
        <taxon>Fungi</taxon>
        <taxon>Dikarya</taxon>
        <taxon>Ascomycota</taxon>
        <taxon>Pezizomycotina</taxon>
        <taxon>Sordariomycetes</taxon>
        <taxon>Sordariomycetidae</taxon>
        <taxon>Sordariales</taxon>
        <taxon>Sordariaceae</taxon>
        <taxon>Neurospora</taxon>
    </lineage>
</organism>
<dbReference type="RefSeq" id="XP_062681535.1">
    <property type="nucleotide sequence ID" value="XM_062826781.1"/>
</dbReference>
<evidence type="ECO:0000313" key="3">
    <source>
        <dbReference type="EMBL" id="KAK3344922.1"/>
    </source>
</evidence>
<comment type="caution">
    <text evidence="3">The sequence shown here is derived from an EMBL/GenBank/DDBJ whole genome shotgun (WGS) entry which is preliminary data.</text>
</comment>
<gene>
    <name evidence="3" type="ORF">B0H65DRAFT_464973</name>
</gene>
<keyword evidence="2" id="KW-1133">Transmembrane helix</keyword>
<keyword evidence="2" id="KW-0812">Transmembrane</keyword>
<accession>A0AAE0JEN2</accession>
<dbReference type="GeneID" id="87863935"/>
<feature type="compositionally biased region" description="Basic residues" evidence="1">
    <location>
        <begin position="1"/>
        <end position="11"/>
    </location>
</feature>
<dbReference type="Proteomes" id="UP001278500">
    <property type="component" value="Unassembled WGS sequence"/>
</dbReference>